<evidence type="ECO:0008006" key="3">
    <source>
        <dbReference type="Google" id="ProtNLM"/>
    </source>
</evidence>
<organism evidence="1 2">
    <name type="scientific">Kroppenstedtia sanguinis</name>
    <dbReference type="NCBI Taxonomy" id="1380684"/>
    <lineage>
        <taxon>Bacteria</taxon>
        <taxon>Bacillati</taxon>
        <taxon>Bacillota</taxon>
        <taxon>Bacilli</taxon>
        <taxon>Bacillales</taxon>
        <taxon>Thermoactinomycetaceae</taxon>
        <taxon>Kroppenstedtia</taxon>
    </lineage>
</organism>
<dbReference type="EMBL" id="JBHTNU010000001">
    <property type="protein sequence ID" value="MFD1425429.1"/>
    <property type="molecule type" value="Genomic_DNA"/>
</dbReference>
<protein>
    <recommendedName>
        <fullName evidence="3">Secreted protein</fullName>
    </recommendedName>
</protein>
<sequence>MNKRRIQFISLLIALTLFVIQNQDTGTAHAFSKPNQPLEKVKETIEKITHSLTSSDPK</sequence>
<proteinExistence type="predicted"/>
<evidence type="ECO:0000313" key="2">
    <source>
        <dbReference type="Proteomes" id="UP001597282"/>
    </source>
</evidence>
<name>A0ABW4C3Y9_9BACL</name>
<dbReference type="RefSeq" id="WP_380162167.1">
    <property type="nucleotide sequence ID" value="NZ_JBHTNU010000001.1"/>
</dbReference>
<evidence type="ECO:0000313" key="1">
    <source>
        <dbReference type="EMBL" id="MFD1425429.1"/>
    </source>
</evidence>
<reference evidence="2" key="1">
    <citation type="journal article" date="2019" name="Int. J. Syst. Evol. Microbiol.">
        <title>The Global Catalogue of Microorganisms (GCM) 10K type strain sequencing project: providing services to taxonomists for standard genome sequencing and annotation.</title>
        <authorList>
            <consortium name="The Broad Institute Genomics Platform"/>
            <consortium name="The Broad Institute Genome Sequencing Center for Infectious Disease"/>
            <person name="Wu L."/>
            <person name="Ma J."/>
        </authorList>
    </citation>
    <scope>NUCLEOTIDE SEQUENCE [LARGE SCALE GENOMIC DNA]</scope>
    <source>
        <strain evidence="2">S1</strain>
    </source>
</reference>
<keyword evidence="2" id="KW-1185">Reference proteome</keyword>
<dbReference type="Proteomes" id="UP001597282">
    <property type="component" value="Unassembled WGS sequence"/>
</dbReference>
<comment type="caution">
    <text evidence="1">The sequence shown here is derived from an EMBL/GenBank/DDBJ whole genome shotgun (WGS) entry which is preliminary data.</text>
</comment>
<gene>
    <name evidence="1" type="ORF">ACFQ4Y_00575</name>
</gene>
<accession>A0ABW4C3Y9</accession>